<proteinExistence type="inferred from homology"/>
<dbReference type="Gene3D" id="3.30.559.10">
    <property type="entry name" value="Chloramphenicol acetyltransferase-like domain"/>
    <property type="match status" value="2"/>
</dbReference>
<evidence type="ECO:0000313" key="3">
    <source>
        <dbReference type="Proteomes" id="UP000324897"/>
    </source>
</evidence>
<evidence type="ECO:0000313" key="2">
    <source>
        <dbReference type="EMBL" id="TVU07324.1"/>
    </source>
</evidence>
<evidence type="ECO:0000256" key="1">
    <source>
        <dbReference type="ARBA" id="ARBA00009861"/>
    </source>
</evidence>
<dbReference type="PANTHER" id="PTHR31147:SF26">
    <property type="entry name" value="OS06G0699100 PROTEIN"/>
    <property type="match status" value="1"/>
</dbReference>
<comment type="similarity">
    <text evidence="1">Belongs to the plant acyltransferase family.</text>
</comment>
<protein>
    <submittedName>
        <fullName evidence="2">Uncharacterized protein</fullName>
    </submittedName>
</protein>
<accession>A0A5J9T7S4</accession>
<name>A0A5J9T7S4_9POAL</name>
<dbReference type="OrthoDB" id="632962at2759"/>
<sequence length="435" mass="46765">MVSKMSSVVTRSSPPVLVVPSKPTPAGNLPLTSTDKSRLFFSFTSFHVFERQLHEPAETIRRALSEALVHYYPVAGRLAAGANSGDQDVHIACTGEGVAFVSATASCTLQEIRFLRTPLVISMDDLVVRYGGPCEPSDPLVTMQVTEFTCGGYVVGVTWNHGIADAFGLAQFLQAVGEMARGLPSPSVVPVRYDDSFPDIPQLISAMVKRSPAGLEAFNSMTMRMSFAYCDVTIPWSFINRIKEEFRSRNGGRRAACTSFEVVTAAIWQCRTRAINLEPDAPTPIVFSANVRKFVGAKDGYYGNCVISQLVEATSGAVANGAIVDVVSLIKDAKESIPGTLAESREPEVDDELIDALFGYNTLVVTTWGGIGLDKVDFGSGTPARVVPNKEAPDAAICFPCTPCASSDDNGANVVGFCVTDEHVQEFNAELARLR</sequence>
<dbReference type="Pfam" id="PF02458">
    <property type="entry name" value="Transferase"/>
    <property type="match status" value="1"/>
</dbReference>
<comment type="caution">
    <text evidence="2">The sequence shown here is derived from an EMBL/GenBank/DDBJ whole genome shotgun (WGS) entry which is preliminary data.</text>
</comment>
<dbReference type="EMBL" id="RWGY01000045">
    <property type="protein sequence ID" value="TVU07324.1"/>
    <property type="molecule type" value="Genomic_DNA"/>
</dbReference>
<gene>
    <name evidence="2" type="ORF">EJB05_47374</name>
</gene>
<feature type="non-terminal residue" evidence="2">
    <location>
        <position position="1"/>
    </location>
</feature>
<dbReference type="GO" id="GO:0016747">
    <property type="term" value="F:acyltransferase activity, transferring groups other than amino-acyl groups"/>
    <property type="evidence" value="ECO:0007669"/>
    <property type="project" value="UniProtKB-ARBA"/>
</dbReference>
<dbReference type="InterPro" id="IPR050898">
    <property type="entry name" value="Plant_acyltransferase"/>
</dbReference>
<dbReference type="PANTHER" id="PTHR31147">
    <property type="entry name" value="ACYL TRANSFERASE 4"/>
    <property type="match status" value="1"/>
</dbReference>
<organism evidence="2 3">
    <name type="scientific">Eragrostis curvula</name>
    <name type="common">weeping love grass</name>
    <dbReference type="NCBI Taxonomy" id="38414"/>
    <lineage>
        <taxon>Eukaryota</taxon>
        <taxon>Viridiplantae</taxon>
        <taxon>Streptophyta</taxon>
        <taxon>Embryophyta</taxon>
        <taxon>Tracheophyta</taxon>
        <taxon>Spermatophyta</taxon>
        <taxon>Magnoliopsida</taxon>
        <taxon>Liliopsida</taxon>
        <taxon>Poales</taxon>
        <taxon>Poaceae</taxon>
        <taxon>PACMAD clade</taxon>
        <taxon>Chloridoideae</taxon>
        <taxon>Eragrostideae</taxon>
        <taxon>Eragrostidinae</taxon>
        <taxon>Eragrostis</taxon>
    </lineage>
</organism>
<keyword evidence="3" id="KW-1185">Reference proteome</keyword>
<dbReference type="InterPro" id="IPR023213">
    <property type="entry name" value="CAT-like_dom_sf"/>
</dbReference>
<dbReference type="Gramene" id="TVU07324">
    <property type="protein sequence ID" value="TVU07324"/>
    <property type="gene ID" value="EJB05_47374"/>
</dbReference>
<dbReference type="Proteomes" id="UP000324897">
    <property type="component" value="Unassembled WGS sequence"/>
</dbReference>
<reference evidence="2 3" key="1">
    <citation type="journal article" date="2019" name="Sci. Rep.">
        <title>A high-quality genome of Eragrostis curvula grass provides insights into Poaceae evolution and supports new strategies to enhance forage quality.</title>
        <authorList>
            <person name="Carballo J."/>
            <person name="Santos B.A.C.M."/>
            <person name="Zappacosta D."/>
            <person name="Garbus I."/>
            <person name="Selva J.P."/>
            <person name="Gallo C.A."/>
            <person name="Diaz A."/>
            <person name="Albertini E."/>
            <person name="Caccamo M."/>
            <person name="Echenique V."/>
        </authorList>
    </citation>
    <scope>NUCLEOTIDE SEQUENCE [LARGE SCALE GENOMIC DNA]</scope>
    <source>
        <strain evidence="3">cv. Victoria</strain>
        <tissue evidence="2">Leaf</tissue>
    </source>
</reference>
<dbReference type="AlphaFoldDB" id="A0A5J9T7S4"/>